<evidence type="ECO:0008006" key="4">
    <source>
        <dbReference type="Google" id="ProtNLM"/>
    </source>
</evidence>
<dbReference type="Gene3D" id="3.10.450.100">
    <property type="entry name" value="NTF2-like, domain 1"/>
    <property type="match status" value="1"/>
</dbReference>
<dbReference type="AlphaFoldDB" id="A0A372LQC7"/>
<dbReference type="Proteomes" id="UP000264541">
    <property type="component" value="Unassembled WGS sequence"/>
</dbReference>
<dbReference type="EMBL" id="QVTE01000024">
    <property type="protein sequence ID" value="RFU69528.1"/>
    <property type="molecule type" value="Genomic_DNA"/>
</dbReference>
<dbReference type="OrthoDB" id="2720594at2"/>
<sequence>MRRKKRPPVLIGITIIMVLCFSFLFISMDFNPPEQSAKETVDKFYSHEQEGNFAESWNLFHPLMKEKWNKSTYLQDRVHVFIGHFGAETFKYHIKEIGKLKDWRITKETPSEKEAYKFQVTQTYKGKYGKFSFEQEVYVINNKGKWQIAWDYNE</sequence>
<keyword evidence="1" id="KW-1133">Transmembrane helix</keyword>
<dbReference type="RefSeq" id="WP_117326452.1">
    <property type="nucleotide sequence ID" value="NZ_QVTE01000024.1"/>
</dbReference>
<evidence type="ECO:0000313" key="2">
    <source>
        <dbReference type="EMBL" id="RFU69528.1"/>
    </source>
</evidence>
<feature type="transmembrane region" description="Helical" evidence="1">
    <location>
        <begin position="9"/>
        <end position="28"/>
    </location>
</feature>
<reference evidence="2 3" key="1">
    <citation type="submission" date="2018-08" db="EMBL/GenBank/DDBJ databases">
        <title>Bacillus chawlae sp. nov., Bacillus glennii sp. nov., and Bacillus saganii sp. nov. Isolated from the Vehicle Assembly Building at Kennedy Space Center where the Viking Spacecraft were Assembled.</title>
        <authorList>
            <person name="Seuylemezian A."/>
            <person name="Vaishampayan P."/>
        </authorList>
    </citation>
    <scope>NUCLEOTIDE SEQUENCE [LARGE SCALE GENOMIC DNA]</scope>
    <source>
        <strain evidence="2 3">V47-23a</strain>
    </source>
</reference>
<keyword evidence="3" id="KW-1185">Reference proteome</keyword>
<comment type="caution">
    <text evidence="2">The sequence shown here is derived from an EMBL/GenBank/DDBJ whole genome shotgun (WGS) entry which is preliminary data.</text>
</comment>
<gene>
    <name evidence="2" type="ORF">D0469_09180</name>
</gene>
<organism evidence="2 3">
    <name type="scientific">Peribacillus saganii</name>
    <dbReference type="NCBI Taxonomy" id="2303992"/>
    <lineage>
        <taxon>Bacteria</taxon>
        <taxon>Bacillati</taxon>
        <taxon>Bacillota</taxon>
        <taxon>Bacilli</taxon>
        <taxon>Bacillales</taxon>
        <taxon>Bacillaceae</taxon>
        <taxon>Peribacillus</taxon>
    </lineage>
</organism>
<proteinExistence type="predicted"/>
<evidence type="ECO:0000313" key="3">
    <source>
        <dbReference type="Proteomes" id="UP000264541"/>
    </source>
</evidence>
<dbReference type="InterPro" id="IPR032710">
    <property type="entry name" value="NTF2-like_dom_sf"/>
</dbReference>
<keyword evidence="1" id="KW-0812">Transmembrane</keyword>
<dbReference type="SUPFAM" id="SSF54427">
    <property type="entry name" value="NTF2-like"/>
    <property type="match status" value="1"/>
</dbReference>
<accession>A0A372LQC7</accession>
<evidence type="ECO:0000256" key="1">
    <source>
        <dbReference type="SAM" id="Phobius"/>
    </source>
</evidence>
<protein>
    <recommendedName>
        <fullName evidence="4">DUF4878 domain-containing protein</fullName>
    </recommendedName>
</protein>
<keyword evidence="1" id="KW-0472">Membrane</keyword>
<name>A0A372LQC7_9BACI</name>